<reference evidence="1" key="1">
    <citation type="submission" date="2022-08" db="EMBL/GenBank/DDBJ databases">
        <title>Genome Sequence of Lecanicillium fungicola.</title>
        <authorList>
            <person name="Buettner E."/>
        </authorList>
    </citation>
    <scope>NUCLEOTIDE SEQUENCE</scope>
    <source>
        <strain evidence="1">Babe33</strain>
    </source>
</reference>
<organism evidence="1 2">
    <name type="scientific">Zarea fungicola</name>
    <dbReference type="NCBI Taxonomy" id="93591"/>
    <lineage>
        <taxon>Eukaryota</taxon>
        <taxon>Fungi</taxon>
        <taxon>Dikarya</taxon>
        <taxon>Ascomycota</taxon>
        <taxon>Pezizomycotina</taxon>
        <taxon>Sordariomycetes</taxon>
        <taxon>Hypocreomycetidae</taxon>
        <taxon>Hypocreales</taxon>
        <taxon>Cordycipitaceae</taxon>
        <taxon>Zarea</taxon>
    </lineage>
</organism>
<gene>
    <name evidence="1" type="ORF">NQ176_g2703</name>
</gene>
<keyword evidence="2" id="KW-1185">Reference proteome</keyword>
<sequence length="155" mass="17831">MQLDMGNDFQRQLGLEQSKMKERMSEYEAAWDSAWKCKDFDLVSMHFADDGLDYSDYGVRELQMDKSALAASFNSMAPLIKETTINTTNILGAVDFCIWEYSFEFTLAEETSKVPYRKGERVRFLNATVIEWNAQGRIIKQHDYGVWDKPSKAGA</sequence>
<accession>A0ACC1NLX1</accession>
<evidence type="ECO:0000313" key="2">
    <source>
        <dbReference type="Proteomes" id="UP001143910"/>
    </source>
</evidence>
<proteinExistence type="predicted"/>
<name>A0ACC1NLX1_9HYPO</name>
<protein>
    <submittedName>
        <fullName evidence="1">Uncharacterized protein</fullName>
    </submittedName>
</protein>
<dbReference type="Proteomes" id="UP001143910">
    <property type="component" value="Unassembled WGS sequence"/>
</dbReference>
<evidence type="ECO:0000313" key="1">
    <source>
        <dbReference type="EMBL" id="KAJ2980330.1"/>
    </source>
</evidence>
<dbReference type="EMBL" id="JANJQO010000207">
    <property type="protein sequence ID" value="KAJ2980330.1"/>
    <property type="molecule type" value="Genomic_DNA"/>
</dbReference>
<comment type="caution">
    <text evidence="1">The sequence shown here is derived from an EMBL/GenBank/DDBJ whole genome shotgun (WGS) entry which is preliminary data.</text>
</comment>